<dbReference type="AlphaFoldDB" id="A0A6H5HPG3"/>
<feature type="non-terminal residue" evidence="2">
    <location>
        <position position="129"/>
    </location>
</feature>
<evidence type="ECO:0000313" key="3">
    <source>
        <dbReference type="Proteomes" id="UP000479000"/>
    </source>
</evidence>
<dbReference type="Proteomes" id="UP000479000">
    <property type="component" value="Unassembled WGS sequence"/>
</dbReference>
<gene>
    <name evidence="2" type="ORF">NTEN_LOCUS22527</name>
</gene>
<organism evidence="2 3">
    <name type="scientific">Nesidiocoris tenuis</name>
    <dbReference type="NCBI Taxonomy" id="355587"/>
    <lineage>
        <taxon>Eukaryota</taxon>
        <taxon>Metazoa</taxon>
        <taxon>Ecdysozoa</taxon>
        <taxon>Arthropoda</taxon>
        <taxon>Hexapoda</taxon>
        <taxon>Insecta</taxon>
        <taxon>Pterygota</taxon>
        <taxon>Neoptera</taxon>
        <taxon>Paraneoptera</taxon>
        <taxon>Hemiptera</taxon>
        <taxon>Heteroptera</taxon>
        <taxon>Panheteroptera</taxon>
        <taxon>Cimicomorpha</taxon>
        <taxon>Miridae</taxon>
        <taxon>Dicyphina</taxon>
        <taxon>Nesidiocoris</taxon>
    </lineage>
</organism>
<sequence>MNEGERCPGGLAHLPFLCHESLRLLALARPFGYYNVFWISRFPTDKQLQNFRKPKANEEAQELKTLLAPKRRFSGRKKIGSLKKRIGRKEFRSENPDERNREGPSVSWGEDESRRAESMLIEIVESWTI</sequence>
<dbReference type="EMBL" id="CADCXU010033181">
    <property type="protein sequence ID" value="CAB0018751.1"/>
    <property type="molecule type" value="Genomic_DNA"/>
</dbReference>
<accession>A0A6H5HPG3</accession>
<evidence type="ECO:0000256" key="1">
    <source>
        <dbReference type="SAM" id="MobiDB-lite"/>
    </source>
</evidence>
<proteinExistence type="predicted"/>
<evidence type="ECO:0000313" key="2">
    <source>
        <dbReference type="EMBL" id="CAB0018751.1"/>
    </source>
</evidence>
<feature type="region of interest" description="Disordered" evidence="1">
    <location>
        <begin position="84"/>
        <end position="114"/>
    </location>
</feature>
<protein>
    <submittedName>
        <fullName evidence="2">Uncharacterized protein</fullName>
    </submittedName>
</protein>
<feature type="compositionally biased region" description="Basic and acidic residues" evidence="1">
    <location>
        <begin position="88"/>
        <end position="102"/>
    </location>
</feature>
<name>A0A6H5HPG3_9HEMI</name>
<reference evidence="2 3" key="1">
    <citation type="submission" date="2020-02" db="EMBL/GenBank/DDBJ databases">
        <authorList>
            <person name="Ferguson B K."/>
        </authorList>
    </citation>
    <scope>NUCLEOTIDE SEQUENCE [LARGE SCALE GENOMIC DNA]</scope>
</reference>
<keyword evidence="3" id="KW-1185">Reference proteome</keyword>